<gene>
    <name evidence="1" type="ORF">SINC0208_LOCUS7096</name>
</gene>
<sequence>MTCPVDHFRRNVLGSADERIRFQDVVLRLVDLGEAEIGEFDVTIEADQDVLGLQVPVENFGLMQVLKSQSYLGGIELGARFVEALLSREMSENLTSLNELHHEVDARGLGENLLQGNDEGVVDLEEDELLDLEALHAIVIDDVVLADALHGVVFLVFDVLNQVDLAEGATPNQRYQPHVLERVLRHVILVAGH</sequence>
<dbReference type="AlphaFoldDB" id="A0A7S3IL17"/>
<evidence type="ECO:0000313" key="1">
    <source>
        <dbReference type="EMBL" id="CAE0326469.1"/>
    </source>
</evidence>
<dbReference type="AntiFam" id="ANF00226">
    <property type="entry name" value="Shadow ORF (opposite pknB)"/>
</dbReference>
<organism evidence="1">
    <name type="scientific">Strombidium inclinatum</name>
    <dbReference type="NCBI Taxonomy" id="197538"/>
    <lineage>
        <taxon>Eukaryota</taxon>
        <taxon>Sar</taxon>
        <taxon>Alveolata</taxon>
        <taxon>Ciliophora</taxon>
        <taxon>Intramacronucleata</taxon>
        <taxon>Spirotrichea</taxon>
        <taxon>Oligotrichia</taxon>
        <taxon>Strombidiidae</taxon>
        <taxon>Strombidium</taxon>
    </lineage>
</organism>
<dbReference type="EMBL" id="HBIH01017574">
    <property type="protein sequence ID" value="CAE0326469.1"/>
    <property type="molecule type" value="Transcribed_RNA"/>
</dbReference>
<proteinExistence type="predicted"/>
<accession>A0A7S3IL17</accession>
<name>A0A7S3IL17_9SPIT</name>
<reference evidence="1" key="1">
    <citation type="submission" date="2021-01" db="EMBL/GenBank/DDBJ databases">
        <authorList>
            <person name="Corre E."/>
            <person name="Pelletier E."/>
            <person name="Niang G."/>
            <person name="Scheremetjew M."/>
            <person name="Finn R."/>
            <person name="Kale V."/>
            <person name="Holt S."/>
            <person name="Cochrane G."/>
            <person name="Meng A."/>
            <person name="Brown T."/>
            <person name="Cohen L."/>
        </authorList>
    </citation>
    <scope>NUCLEOTIDE SEQUENCE</scope>
    <source>
        <strain evidence="1">S3</strain>
    </source>
</reference>
<protein>
    <submittedName>
        <fullName evidence="1">Uncharacterized protein</fullName>
    </submittedName>
</protein>